<dbReference type="AlphaFoldDB" id="A0A1G7I6Y6"/>
<accession>A0A1G7I6Y6</accession>
<dbReference type="CDD" id="cd04301">
    <property type="entry name" value="NAT_SF"/>
    <property type="match status" value="1"/>
</dbReference>
<evidence type="ECO:0000313" key="4">
    <source>
        <dbReference type="EMBL" id="SDF08129.1"/>
    </source>
</evidence>
<dbReference type="PANTHER" id="PTHR43072">
    <property type="entry name" value="N-ACETYLTRANSFERASE"/>
    <property type="match status" value="1"/>
</dbReference>
<dbReference type="Pfam" id="PF00583">
    <property type="entry name" value="Acetyltransf_1"/>
    <property type="match status" value="1"/>
</dbReference>
<gene>
    <name evidence="4" type="ORF">SAMN04488105_11257</name>
</gene>
<keyword evidence="1 4" id="KW-0808">Transferase</keyword>
<keyword evidence="2" id="KW-0012">Acyltransferase</keyword>
<dbReference type="Gene3D" id="3.40.630.30">
    <property type="match status" value="1"/>
</dbReference>
<organism evidence="4 5">
    <name type="scientific">Salipiger thiooxidans</name>
    <dbReference type="NCBI Taxonomy" id="282683"/>
    <lineage>
        <taxon>Bacteria</taxon>
        <taxon>Pseudomonadati</taxon>
        <taxon>Pseudomonadota</taxon>
        <taxon>Alphaproteobacteria</taxon>
        <taxon>Rhodobacterales</taxon>
        <taxon>Roseobacteraceae</taxon>
        <taxon>Salipiger</taxon>
    </lineage>
</organism>
<reference evidence="5" key="1">
    <citation type="submission" date="2016-10" db="EMBL/GenBank/DDBJ databases">
        <authorList>
            <person name="Varghese N."/>
            <person name="Submissions S."/>
        </authorList>
    </citation>
    <scope>NUCLEOTIDE SEQUENCE [LARGE SCALE GENOMIC DNA]</scope>
    <source>
        <strain evidence="5">DSM 10146</strain>
    </source>
</reference>
<name>A0A1G7I6Y6_9RHOB</name>
<dbReference type="OrthoDB" id="5459937at2"/>
<dbReference type="InterPro" id="IPR016181">
    <property type="entry name" value="Acyl_CoA_acyltransferase"/>
</dbReference>
<keyword evidence="5" id="KW-1185">Reference proteome</keyword>
<dbReference type="Proteomes" id="UP000198994">
    <property type="component" value="Unassembled WGS sequence"/>
</dbReference>
<protein>
    <submittedName>
        <fullName evidence="4">Phosphinothricin acetyltransferase</fullName>
    </submittedName>
</protein>
<dbReference type="GO" id="GO:0016747">
    <property type="term" value="F:acyltransferase activity, transferring groups other than amino-acyl groups"/>
    <property type="evidence" value="ECO:0007669"/>
    <property type="project" value="InterPro"/>
</dbReference>
<evidence type="ECO:0000259" key="3">
    <source>
        <dbReference type="PROSITE" id="PS51186"/>
    </source>
</evidence>
<proteinExistence type="predicted"/>
<dbReference type="InterPro" id="IPR000182">
    <property type="entry name" value="GNAT_dom"/>
</dbReference>
<dbReference type="PANTHER" id="PTHR43072:SF23">
    <property type="entry name" value="UPF0039 PROTEIN C11D3.02C"/>
    <property type="match status" value="1"/>
</dbReference>
<dbReference type="PROSITE" id="PS51186">
    <property type="entry name" value="GNAT"/>
    <property type="match status" value="1"/>
</dbReference>
<dbReference type="EMBL" id="FNAV01000012">
    <property type="protein sequence ID" value="SDF08129.1"/>
    <property type="molecule type" value="Genomic_DNA"/>
</dbReference>
<feature type="domain" description="N-acetyltransferase" evidence="3">
    <location>
        <begin position="1"/>
        <end position="159"/>
    </location>
</feature>
<sequence>MIVRPANASDAAALEALWNPWIETTAITFSTELRTTEGIATDIAARGPAFQVAEDAGTLLGFATFFPFRGGPGYARTKEHTVILSPEARGRGAGRALMDAIEEVARGQGVHSLFAGVSSENPAGIAFHAAIGFREAARLPQVGWKFGRWMDLVLMQKFL</sequence>
<evidence type="ECO:0000313" key="5">
    <source>
        <dbReference type="Proteomes" id="UP000198994"/>
    </source>
</evidence>
<evidence type="ECO:0000256" key="1">
    <source>
        <dbReference type="ARBA" id="ARBA00022679"/>
    </source>
</evidence>
<dbReference type="RefSeq" id="WP_089961763.1">
    <property type="nucleotide sequence ID" value="NZ_FNAV01000012.1"/>
</dbReference>
<evidence type="ECO:0000256" key="2">
    <source>
        <dbReference type="ARBA" id="ARBA00023315"/>
    </source>
</evidence>
<dbReference type="STRING" id="282683.SAMN04488105_11257"/>
<dbReference type="SUPFAM" id="SSF55729">
    <property type="entry name" value="Acyl-CoA N-acyltransferases (Nat)"/>
    <property type="match status" value="1"/>
</dbReference>